<evidence type="ECO:0000256" key="2">
    <source>
        <dbReference type="ARBA" id="ARBA00008098"/>
    </source>
</evidence>
<dbReference type="PANTHER" id="PTHR11857:SF42">
    <property type="entry name" value="GENERAL ODORANT-BINDING PROTEIN 19D-RELATED"/>
    <property type="match status" value="1"/>
</dbReference>
<proteinExistence type="evidence at transcript level"/>
<comment type="similarity">
    <text evidence="2">Belongs to the PBP/GOBP family.</text>
</comment>
<dbReference type="AlphaFoldDB" id="A0A2S0X9I7"/>
<reference evidence="5" key="1">
    <citation type="journal article" date="2018" name="Front. Physiol.">
        <title>Sex- and Tissue-Specific Expression Profiles of Odorant Binding Protein and Chemosensory Protein Genes in Bradysia odoriphaga (Diptera: Sciaridae).</title>
        <authorList>
            <person name="Zhao Y."/>
            <person name="Ding J."/>
            <person name="Zhang Z."/>
            <person name="Liu F."/>
            <person name="Zhou C."/>
            <person name="Mu W."/>
        </authorList>
    </citation>
    <scope>NUCLEOTIDE SEQUENCE</scope>
</reference>
<evidence type="ECO:0000256" key="3">
    <source>
        <dbReference type="ARBA" id="ARBA00022525"/>
    </source>
</evidence>
<dbReference type="CDD" id="cd23992">
    <property type="entry name" value="PBP_GOBP"/>
    <property type="match status" value="1"/>
</dbReference>
<evidence type="ECO:0000256" key="1">
    <source>
        <dbReference type="ARBA" id="ARBA00004613"/>
    </source>
</evidence>
<dbReference type="InterPro" id="IPR006170">
    <property type="entry name" value="PBP/GOBP"/>
</dbReference>
<dbReference type="SUPFAM" id="SSF47565">
    <property type="entry name" value="Insect pheromone/odorant-binding proteins"/>
    <property type="match status" value="1"/>
</dbReference>
<gene>
    <name evidence="5" type="primary">OBP35</name>
</gene>
<dbReference type="SMART" id="SM00708">
    <property type="entry name" value="PhBP"/>
    <property type="match status" value="1"/>
</dbReference>
<comment type="subcellular location">
    <subcellularLocation>
        <location evidence="1">Secreted</location>
    </subcellularLocation>
</comment>
<evidence type="ECO:0000256" key="4">
    <source>
        <dbReference type="ARBA" id="ARBA00022729"/>
    </source>
</evidence>
<dbReference type="GO" id="GO:0005615">
    <property type="term" value="C:extracellular space"/>
    <property type="evidence" value="ECO:0007669"/>
    <property type="project" value="TreeGrafter"/>
</dbReference>
<sequence>MEKYIFVLSSVILVAFLSFSTVVAHPRAHPNFPDFEECKTAEKATDDDLKSLKDFNLPKTRGAKCVMTCLGEKTKKIADNKLNPEGVTNWFKVSPDYTEQMQQTVNEILEECRNITDQDRCEAGFKILECLKDGAMKRGLKVPFKRPSQ</sequence>
<dbReference type="EMBL" id="MG544155">
    <property type="protein sequence ID" value="AWC08446.1"/>
    <property type="molecule type" value="mRNA"/>
</dbReference>
<dbReference type="OrthoDB" id="6595846at2759"/>
<dbReference type="GO" id="GO:0007608">
    <property type="term" value="P:sensory perception of smell"/>
    <property type="evidence" value="ECO:0007669"/>
    <property type="project" value="TreeGrafter"/>
</dbReference>
<keyword evidence="4" id="KW-0732">Signal</keyword>
<dbReference type="Pfam" id="PF01395">
    <property type="entry name" value="PBP_GOBP"/>
    <property type="match status" value="1"/>
</dbReference>
<keyword evidence="3" id="KW-0964">Secreted</keyword>
<dbReference type="InterPro" id="IPR036728">
    <property type="entry name" value="PBP_GOBP_sf"/>
</dbReference>
<protein>
    <submittedName>
        <fullName evidence="5">Odorant-binding protein 35</fullName>
    </submittedName>
</protein>
<accession>A0A2S0X9I7</accession>
<organism evidence="5">
    <name type="scientific">Bradysia odoriphaga</name>
    <dbReference type="NCBI Taxonomy" id="1564500"/>
    <lineage>
        <taxon>Eukaryota</taxon>
        <taxon>Metazoa</taxon>
        <taxon>Ecdysozoa</taxon>
        <taxon>Arthropoda</taxon>
        <taxon>Hexapoda</taxon>
        <taxon>Insecta</taxon>
        <taxon>Pterygota</taxon>
        <taxon>Neoptera</taxon>
        <taxon>Endopterygota</taxon>
        <taxon>Diptera</taxon>
        <taxon>Nematocera</taxon>
        <taxon>Sciaroidea</taxon>
        <taxon>Sciaridae</taxon>
        <taxon>Bradysia</taxon>
    </lineage>
</organism>
<dbReference type="PANTHER" id="PTHR11857">
    <property type="entry name" value="ODORANT BINDING PROTEIN-RELATED"/>
    <property type="match status" value="1"/>
</dbReference>
<name>A0A2S0X9I7_9DIPT</name>
<dbReference type="Gene3D" id="1.10.238.20">
    <property type="entry name" value="Pheromone/general odorant binding protein domain"/>
    <property type="match status" value="1"/>
</dbReference>
<evidence type="ECO:0000313" key="5">
    <source>
        <dbReference type="EMBL" id="AWC08446.1"/>
    </source>
</evidence>
<dbReference type="GO" id="GO:0005549">
    <property type="term" value="F:odorant binding"/>
    <property type="evidence" value="ECO:0007669"/>
    <property type="project" value="InterPro"/>
</dbReference>